<dbReference type="OrthoDB" id="920370at2759"/>
<name>A0A830BD30_9LAMI</name>
<dbReference type="InterPro" id="IPR038975">
    <property type="entry name" value="THNL"/>
</dbReference>
<dbReference type="EMBL" id="BMAC01000056">
    <property type="protein sequence ID" value="GFP83028.1"/>
    <property type="molecule type" value="Genomic_DNA"/>
</dbReference>
<accession>A0A830BD30</accession>
<evidence type="ECO:0000256" key="1">
    <source>
        <dbReference type="SAM" id="Phobius"/>
    </source>
</evidence>
<dbReference type="Proteomes" id="UP000653305">
    <property type="component" value="Unassembled WGS sequence"/>
</dbReference>
<dbReference type="PANTHER" id="PTHR36312:SF1">
    <property type="entry name" value="OS01G0594500 PROTEIN"/>
    <property type="match status" value="1"/>
</dbReference>
<feature type="transmembrane region" description="Helical" evidence="1">
    <location>
        <begin position="25"/>
        <end position="46"/>
    </location>
</feature>
<comment type="caution">
    <text evidence="2">The sequence shown here is derived from an EMBL/GenBank/DDBJ whole genome shotgun (WGS) entry which is preliminary data.</text>
</comment>
<keyword evidence="1" id="KW-1133">Transmembrane helix</keyword>
<keyword evidence="3" id="KW-1185">Reference proteome</keyword>
<sequence>MFLILFVVNASASSTFPICYGKCMFFCVVFGPKITCAMQCLLQCYLKKKFSNKRYYCNLGCASEQCAKFGNGMIIYLLYVISISCVVFIFIC</sequence>
<feature type="transmembrane region" description="Helical" evidence="1">
    <location>
        <begin position="73"/>
        <end position="91"/>
    </location>
</feature>
<gene>
    <name evidence="2" type="ORF">PHJA_000445900</name>
</gene>
<keyword evidence="1" id="KW-0812">Transmembrane</keyword>
<evidence type="ECO:0000313" key="2">
    <source>
        <dbReference type="EMBL" id="GFP83028.1"/>
    </source>
</evidence>
<dbReference type="PANTHER" id="PTHR36312">
    <property type="entry name" value="THIONIN-LIKE PROTEIN 1"/>
    <property type="match status" value="1"/>
</dbReference>
<keyword evidence="1" id="KW-0472">Membrane</keyword>
<proteinExistence type="predicted"/>
<reference evidence="2" key="1">
    <citation type="submission" date="2020-07" db="EMBL/GenBank/DDBJ databases">
        <title>Ethylene signaling mediates host invasion by parasitic plants.</title>
        <authorList>
            <person name="Yoshida S."/>
        </authorList>
    </citation>
    <scope>NUCLEOTIDE SEQUENCE</scope>
    <source>
        <strain evidence="2">Okayama</strain>
    </source>
</reference>
<protein>
    <submittedName>
        <fullName evidence="2">Uncharacterized protein</fullName>
    </submittedName>
</protein>
<evidence type="ECO:0000313" key="3">
    <source>
        <dbReference type="Proteomes" id="UP000653305"/>
    </source>
</evidence>
<dbReference type="AlphaFoldDB" id="A0A830BD30"/>
<organism evidence="2 3">
    <name type="scientific">Phtheirospermum japonicum</name>
    <dbReference type="NCBI Taxonomy" id="374723"/>
    <lineage>
        <taxon>Eukaryota</taxon>
        <taxon>Viridiplantae</taxon>
        <taxon>Streptophyta</taxon>
        <taxon>Embryophyta</taxon>
        <taxon>Tracheophyta</taxon>
        <taxon>Spermatophyta</taxon>
        <taxon>Magnoliopsida</taxon>
        <taxon>eudicotyledons</taxon>
        <taxon>Gunneridae</taxon>
        <taxon>Pentapetalae</taxon>
        <taxon>asterids</taxon>
        <taxon>lamiids</taxon>
        <taxon>Lamiales</taxon>
        <taxon>Orobanchaceae</taxon>
        <taxon>Orobanchaceae incertae sedis</taxon>
        <taxon>Phtheirospermum</taxon>
    </lineage>
</organism>